<dbReference type="EMBL" id="JACJVO010000016">
    <property type="protein sequence ID" value="MBB6731968.1"/>
    <property type="molecule type" value="Genomic_DNA"/>
</dbReference>
<organism evidence="2 3">
    <name type="scientific">Cohnella zeiphila</name>
    <dbReference type="NCBI Taxonomy" id="2761120"/>
    <lineage>
        <taxon>Bacteria</taxon>
        <taxon>Bacillati</taxon>
        <taxon>Bacillota</taxon>
        <taxon>Bacilli</taxon>
        <taxon>Bacillales</taxon>
        <taxon>Paenibacillaceae</taxon>
        <taxon>Cohnella</taxon>
    </lineage>
</organism>
<dbReference type="AlphaFoldDB" id="A0A7X0SL24"/>
<gene>
    <name evidence="2" type="ORF">H7C18_13690</name>
</gene>
<protein>
    <submittedName>
        <fullName evidence="2">Uncharacterized protein</fullName>
    </submittedName>
</protein>
<name>A0A7X0SL24_9BACL</name>
<evidence type="ECO:0000313" key="3">
    <source>
        <dbReference type="Proteomes" id="UP000564644"/>
    </source>
</evidence>
<feature type="region of interest" description="Disordered" evidence="1">
    <location>
        <begin position="1"/>
        <end position="51"/>
    </location>
</feature>
<evidence type="ECO:0000313" key="2">
    <source>
        <dbReference type="EMBL" id="MBB6731968.1"/>
    </source>
</evidence>
<evidence type="ECO:0000256" key="1">
    <source>
        <dbReference type="SAM" id="MobiDB-lite"/>
    </source>
</evidence>
<proteinExistence type="predicted"/>
<comment type="caution">
    <text evidence="2">The sequence shown here is derived from an EMBL/GenBank/DDBJ whole genome shotgun (WGS) entry which is preliminary data.</text>
</comment>
<keyword evidence="3" id="KW-1185">Reference proteome</keyword>
<dbReference type="Proteomes" id="UP000564644">
    <property type="component" value="Unassembled WGS sequence"/>
</dbReference>
<accession>A0A7X0SL24</accession>
<feature type="compositionally biased region" description="Basic and acidic residues" evidence="1">
    <location>
        <begin position="1"/>
        <end position="23"/>
    </location>
</feature>
<sequence>MTDKPPQADEPGKRSDGGGEHAVRPYSPESDERPSWPLPTRPVQDAENGSMVQDFADLQRLGHEMERIKTGAELRREGLVPDPQQE</sequence>
<reference evidence="2 3" key="1">
    <citation type="submission" date="2020-08" db="EMBL/GenBank/DDBJ databases">
        <title>Cohnella phylogeny.</title>
        <authorList>
            <person name="Dunlap C."/>
        </authorList>
    </citation>
    <scope>NUCLEOTIDE SEQUENCE [LARGE SCALE GENOMIC DNA]</scope>
    <source>
        <strain evidence="2 3">CBP 2801</strain>
    </source>
</reference>
<dbReference type="RefSeq" id="WP_185129637.1">
    <property type="nucleotide sequence ID" value="NZ_JACJVO010000016.1"/>
</dbReference>